<feature type="transmembrane region" description="Helical" evidence="7">
    <location>
        <begin position="12"/>
        <end position="29"/>
    </location>
</feature>
<keyword evidence="9" id="KW-1185">Reference proteome</keyword>
<sequence>MNAFASLPSPVGFAVNFVVFSTMVGLAFSEFDSYGKSDIGRVRFVAGIALLAGVGVMFVPESALEGMHPVFVSILSNGLVLGTVVAIAVEQIQLRKKKFDNIVS</sequence>
<dbReference type="Pfam" id="PF00860">
    <property type="entry name" value="Xan_ur_permease"/>
    <property type="match status" value="1"/>
</dbReference>
<proteinExistence type="inferred from homology"/>
<keyword evidence="5 7" id="KW-1133">Transmembrane helix</keyword>
<dbReference type="Proteomes" id="UP000196877">
    <property type="component" value="Chromosome"/>
</dbReference>
<protein>
    <submittedName>
        <fullName evidence="8">Purine permease YwdJ</fullName>
    </submittedName>
</protein>
<comment type="subcellular location">
    <subcellularLocation>
        <location evidence="1">Membrane</location>
        <topology evidence="1">Multi-pass membrane protein</topology>
    </subcellularLocation>
</comment>
<evidence type="ECO:0000256" key="1">
    <source>
        <dbReference type="ARBA" id="ARBA00004141"/>
    </source>
</evidence>
<feature type="transmembrane region" description="Helical" evidence="7">
    <location>
        <begin position="71"/>
        <end position="89"/>
    </location>
</feature>
<dbReference type="InterPro" id="IPR006043">
    <property type="entry name" value="NCS2"/>
</dbReference>
<evidence type="ECO:0000256" key="5">
    <source>
        <dbReference type="ARBA" id="ARBA00022989"/>
    </source>
</evidence>
<dbReference type="PANTHER" id="PTHR42810">
    <property type="entry name" value="PURINE PERMEASE C1399.01C-RELATED"/>
    <property type="match status" value="1"/>
</dbReference>
<keyword evidence="4 7" id="KW-0812">Transmembrane</keyword>
<evidence type="ECO:0000256" key="3">
    <source>
        <dbReference type="ARBA" id="ARBA00022448"/>
    </source>
</evidence>
<feature type="transmembrane region" description="Helical" evidence="7">
    <location>
        <begin position="41"/>
        <end position="59"/>
    </location>
</feature>
<dbReference type="PANTHER" id="PTHR42810:SF1">
    <property type="entry name" value="PURINE PERMEASE YWDJ-RELATED"/>
    <property type="match status" value="1"/>
</dbReference>
<dbReference type="EMBL" id="CP021920">
    <property type="protein sequence ID" value="ASB86932.1"/>
    <property type="molecule type" value="Genomic_DNA"/>
</dbReference>
<accession>A0ABM6LCR6</accession>
<name>A0ABM6LCR6_9BACI</name>
<gene>
    <name evidence="8" type="ORF">S101395_00377</name>
</gene>
<evidence type="ECO:0000256" key="6">
    <source>
        <dbReference type="ARBA" id="ARBA00023136"/>
    </source>
</evidence>
<dbReference type="PROSITE" id="PS01116">
    <property type="entry name" value="XANTH_URACIL_PERMASE"/>
    <property type="match status" value="1"/>
</dbReference>
<dbReference type="NCBIfam" id="NF037981">
    <property type="entry name" value="NCS2_1"/>
    <property type="match status" value="1"/>
</dbReference>
<keyword evidence="3" id="KW-0813">Transport</keyword>
<evidence type="ECO:0000256" key="2">
    <source>
        <dbReference type="ARBA" id="ARBA00008821"/>
    </source>
</evidence>
<keyword evidence="6 7" id="KW-0472">Membrane</keyword>
<evidence type="ECO:0000256" key="4">
    <source>
        <dbReference type="ARBA" id="ARBA00022692"/>
    </source>
</evidence>
<evidence type="ECO:0000313" key="8">
    <source>
        <dbReference type="EMBL" id="ASB86932.1"/>
    </source>
</evidence>
<dbReference type="InterPro" id="IPR006042">
    <property type="entry name" value="Xan_ur_permease"/>
</dbReference>
<organism evidence="8 9">
    <name type="scientific">Bacillus sonorensis</name>
    <dbReference type="NCBI Taxonomy" id="119858"/>
    <lineage>
        <taxon>Bacteria</taxon>
        <taxon>Bacillati</taxon>
        <taxon>Bacillota</taxon>
        <taxon>Bacilli</taxon>
        <taxon>Bacillales</taxon>
        <taxon>Bacillaceae</taxon>
        <taxon>Bacillus</taxon>
    </lineage>
</organism>
<evidence type="ECO:0000313" key="9">
    <source>
        <dbReference type="Proteomes" id="UP000196877"/>
    </source>
</evidence>
<comment type="similarity">
    <text evidence="2">Belongs to the nucleobase:cation symporter-2 (NCS2) (TC 2.A.40) family.</text>
</comment>
<evidence type="ECO:0000256" key="7">
    <source>
        <dbReference type="SAM" id="Phobius"/>
    </source>
</evidence>
<reference evidence="8 9" key="1">
    <citation type="submission" date="2017-06" db="EMBL/GenBank/DDBJ databases">
        <title>Genome sequence of Bacillus sonorensis strain SRCM101395.</title>
        <authorList>
            <person name="Cho S.H."/>
        </authorList>
    </citation>
    <scope>NUCLEOTIDE SEQUENCE [LARGE SCALE GENOMIC DNA]</scope>
    <source>
        <strain evidence="8 9">SRCM101395</strain>
    </source>
</reference>